<proteinExistence type="predicted"/>
<keyword evidence="1" id="KW-0812">Transmembrane</keyword>
<evidence type="ECO:0000313" key="3">
    <source>
        <dbReference type="Proteomes" id="UP000649617"/>
    </source>
</evidence>
<keyword evidence="1" id="KW-1133">Transmembrane helix</keyword>
<dbReference type="Proteomes" id="UP000649617">
    <property type="component" value="Unassembled WGS sequence"/>
</dbReference>
<keyword evidence="1" id="KW-0472">Membrane</keyword>
<feature type="non-terminal residue" evidence="2">
    <location>
        <position position="1"/>
    </location>
</feature>
<protein>
    <submittedName>
        <fullName evidence="2">Uncharacterized protein</fullName>
    </submittedName>
</protein>
<dbReference type="OrthoDB" id="10491145at2759"/>
<sequence>VNIASNWTMVYAESQGGDILNCWCEAQGYAKLVQDSSLVSTCTPWFLETARGIGIMTAASCVVVVINLVLQY</sequence>
<organism evidence="2 3">
    <name type="scientific">Symbiodinium pilosum</name>
    <name type="common">Dinoflagellate</name>
    <dbReference type="NCBI Taxonomy" id="2952"/>
    <lineage>
        <taxon>Eukaryota</taxon>
        <taxon>Sar</taxon>
        <taxon>Alveolata</taxon>
        <taxon>Dinophyceae</taxon>
        <taxon>Suessiales</taxon>
        <taxon>Symbiodiniaceae</taxon>
        <taxon>Symbiodinium</taxon>
    </lineage>
</organism>
<keyword evidence="3" id="KW-1185">Reference proteome</keyword>
<name>A0A812XBF3_SYMPI</name>
<dbReference type="AlphaFoldDB" id="A0A812XBF3"/>
<feature type="non-terminal residue" evidence="2">
    <location>
        <position position="72"/>
    </location>
</feature>
<feature type="transmembrane region" description="Helical" evidence="1">
    <location>
        <begin position="53"/>
        <end position="70"/>
    </location>
</feature>
<comment type="caution">
    <text evidence="2">The sequence shown here is derived from an EMBL/GenBank/DDBJ whole genome shotgun (WGS) entry which is preliminary data.</text>
</comment>
<dbReference type="EMBL" id="CAJNIZ010045393">
    <property type="protein sequence ID" value="CAE7718839.1"/>
    <property type="molecule type" value="Genomic_DNA"/>
</dbReference>
<accession>A0A812XBF3</accession>
<evidence type="ECO:0000313" key="2">
    <source>
        <dbReference type="EMBL" id="CAE7718839.1"/>
    </source>
</evidence>
<evidence type="ECO:0000256" key="1">
    <source>
        <dbReference type="SAM" id="Phobius"/>
    </source>
</evidence>
<reference evidence="2" key="1">
    <citation type="submission" date="2021-02" db="EMBL/GenBank/DDBJ databases">
        <authorList>
            <person name="Dougan E. K."/>
            <person name="Rhodes N."/>
            <person name="Thang M."/>
            <person name="Chan C."/>
        </authorList>
    </citation>
    <scope>NUCLEOTIDE SEQUENCE</scope>
</reference>
<gene>
    <name evidence="2" type="ORF">SPIL2461_LOCUS20451</name>
</gene>